<accession>W4FK16</accession>
<protein>
    <submittedName>
        <fullName evidence="2">Uncharacterized protein</fullName>
    </submittedName>
</protein>
<reference evidence="2" key="1">
    <citation type="submission" date="2013-12" db="EMBL/GenBank/DDBJ databases">
        <title>The Genome Sequence of Aphanomyces astaci APO3.</title>
        <authorList>
            <consortium name="The Broad Institute Genomics Platform"/>
            <person name="Russ C."/>
            <person name="Tyler B."/>
            <person name="van West P."/>
            <person name="Dieguez-Uribeondo J."/>
            <person name="Young S.K."/>
            <person name="Zeng Q."/>
            <person name="Gargeya S."/>
            <person name="Fitzgerald M."/>
            <person name="Abouelleil A."/>
            <person name="Alvarado L."/>
            <person name="Chapman S.B."/>
            <person name="Gainer-Dewar J."/>
            <person name="Goldberg J."/>
            <person name="Griggs A."/>
            <person name="Gujja S."/>
            <person name="Hansen M."/>
            <person name="Howarth C."/>
            <person name="Imamovic A."/>
            <person name="Ireland A."/>
            <person name="Larimer J."/>
            <person name="McCowan C."/>
            <person name="Murphy C."/>
            <person name="Pearson M."/>
            <person name="Poon T.W."/>
            <person name="Priest M."/>
            <person name="Roberts A."/>
            <person name="Saif S."/>
            <person name="Shea T."/>
            <person name="Sykes S."/>
            <person name="Wortman J."/>
            <person name="Nusbaum C."/>
            <person name="Birren B."/>
        </authorList>
    </citation>
    <scope>NUCLEOTIDE SEQUENCE [LARGE SCALE GENOMIC DNA]</scope>
    <source>
        <strain evidence="2">APO3</strain>
    </source>
</reference>
<dbReference type="EMBL" id="KI913191">
    <property type="protein sequence ID" value="ETV67857.1"/>
    <property type="molecule type" value="Genomic_DNA"/>
</dbReference>
<feature type="region of interest" description="Disordered" evidence="1">
    <location>
        <begin position="1"/>
        <end position="25"/>
    </location>
</feature>
<evidence type="ECO:0000256" key="1">
    <source>
        <dbReference type="SAM" id="MobiDB-lite"/>
    </source>
</evidence>
<name>W4FK16_APHAT</name>
<dbReference type="RefSeq" id="XP_009842602.1">
    <property type="nucleotide sequence ID" value="XM_009844300.1"/>
</dbReference>
<dbReference type="GeneID" id="20817977"/>
<gene>
    <name evidence="2" type="ORF">H257_15981</name>
</gene>
<evidence type="ECO:0000313" key="2">
    <source>
        <dbReference type="EMBL" id="ETV67857.1"/>
    </source>
</evidence>
<proteinExistence type="predicted"/>
<sequence length="94" mass="10227">MVATRATRQENPRALPTSVTEPVVDMSDADMDTQLDADDALIDGDVPQDVDMDADPPVTARVPFLCPDSSCVVGICTWPEEPDENFVASNWPYS</sequence>
<dbReference type="AlphaFoldDB" id="W4FK16"/>
<dbReference type="VEuPathDB" id="FungiDB:H257_15981"/>
<organism evidence="2">
    <name type="scientific">Aphanomyces astaci</name>
    <name type="common">Crayfish plague agent</name>
    <dbReference type="NCBI Taxonomy" id="112090"/>
    <lineage>
        <taxon>Eukaryota</taxon>
        <taxon>Sar</taxon>
        <taxon>Stramenopiles</taxon>
        <taxon>Oomycota</taxon>
        <taxon>Saprolegniomycetes</taxon>
        <taxon>Saprolegniales</taxon>
        <taxon>Verrucalvaceae</taxon>
        <taxon>Aphanomyces</taxon>
    </lineage>
</organism>